<dbReference type="Proteomes" id="UP001589532">
    <property type="component" value="Unassembled WGS sequence"/>
</dbReference>
<gene>
    <name evidence="2" type="ORF">ACFFSA_32690</name>
</gene>
<evidence type="ECO:0000313" key="2">
    <source>
        <dbReference type="EMBL" id="MFB9627865.1"/>
    </source>
</evidence>
<accession>A0ABV5S858</accession>
<evidence type="ECO:0000313" key="3">
    <source>
        <dbReference type="Proteomes" id="UP001589532"/>
    </source>
</evidence>
<feature type="compositionally biased region" description="Basic and acidic residues" evidence="1">
    <location>
        <begin position="153"/>
        <end position="169"/>
    </location>
</feature>
<name>A0ABV5S858_9ACTN</name>
<dbReference type="RefSeq" id="WP_344987033.1">
    <property type="nucleotide sequence ID" value="NZ_BAAAXV010000001.1"/>
</dbReference>
<feature type="region of interest" description="Disordered" evidence="1">
    <location>
        <begin position="151"/>
        <end position="175"/>
    </location>
</feature>
<organism evidence="2 3">
    <name type="scientific">Nonomuraea helvata</name>
    <dbReference type="NCBI Taxonomy" id="37484"/>
    <lineage>
        <taxon>Bacteria</taxon>
        <taxon>Bacillati</taxon>
        <taxon>Actinomycetota</taxon>
        <taxon>Actinomycetes</taxon>
        <taxon>Streptosporangiales</taxon>
        <taxon>Streptosporangiaceae</taxon>
        <taxon>Nonomuraea</taxon>
    </lineage>
</organism>
<reference evidence="2 3" key="1">
    <citation type="submission" date="2024-09" db="EMBL/GenBank/DDBJ databases">
        <authorList>
            <person name="Sun Q."/>
            <person name="Mori K."/>
        </authorList>
    </citation>
    <scope>NUCLEOTIDE SEQUENCE [LARGE SCALE GENOMIC DNA]</scope>
    <source>
        <strain evidence="2 3">JCM 3143</strain>
    </source>
</reference>
<dbReference type="EMBL" id="JBHMBW010000037">
    <property type="protein sequence ID" value="MFB9627865.1"/>
    <property type="molecule type" value="Genomic_DNA"/>
</dbReference>
<evidence type="ECO:0000256" key="1">
    <source>
        <dbReference type="SAM" id="MobiDB-lite"/>
    </source>
</evidence>
<sequence>MLAVSLGVAWLLLGPLCLWLLVRGRAGERVGAVVALALLEGGTIAMSDIHPAMPPAHAVAAHVEPSCDGRVPVPRSAKVGREIVLTWPAAPHECQAAEAVVRTQGRKMLVWLYEGPSIGRRVSVLTVRHQRVFTLPVRVDGGRAVLSVPMRGKPHDVLTDGRTGRRIPEHSPQAA</sequence>
<comment type="caution">
    <text evidence="2">The sequence shown here is derived from an EMBL/GenBank/DDBJ whole genome shotgun (WGS) entry which is preliminary data.</text>
</comment>
<protein>
    <submittedName>
        <fullName evidence="2">Uncharacterized protein</fullName>
    </submittedName>
</protein>
<proteinExistence type="predicted"/>
<keyword evidence="3" id="KW-1185">Reference proteome</keyword>